<name>A0A9D1TNM4_9SPIO</name>
<evidence type="ECO:0000256" key="2">
    <source>
        <dbReference type="ARBA" id="ARBA00023210"/>
    </source>
</evidence>
<reference evidence="4" key="2">
    <citation type="submission" date="2021-04" db="EMBL/GenBank/DDBJ databases">
        <authorList>
            <person name="Gilroy R."/>
        </authorList>
    </citation>
    <scope>NUCLEOTIDE SEQUENCE</scope>
    <source>
        <strain evidence="4">Gambia11-129</strain>
    </source>
</reference>
<organism evidence="4 5">
    <name type="scientific">Candidatus Ornithospirochaeta avicola</name>
    <dbReference type="NCBI Taxonomy" id="2840896"/>
    <lineage>
        <taxon>Bacteria</taxon>
        <taxon>Pseudomonadati</taxon>
        <taxon>Spirochaetota</taxon>
        <taxon>Spirochaetia</taxon>
        <taxon>Spirochaetales</taxon>
        <taxon>Spirochaetaceae</taxon>
        <taxon>Spirochaetaceae incertae sedis</taxon>
        <taxon>Candidatus Ornithospirochaeta</taxon>
    </lineage>
</organism>
<dbReference type="InterPro" id="IPR036751">
    <property type="entry name" value="SpoVG_sf"/>
</dbReference>
<dbReference type="AlphaFoldDB" id="A0A9D1TNM4"/>
<proteinExistence type="predicted"/>
<dbReference type="EMBL" id="DXHU01000023">
    <property type="protein sequence ID" value="HIV99478.1"/>
    <property type="molecule type" value="Genomic_DNA"/>
</dbReference>
<evidence type="ECO:0000313" key="5">
    <source>
        <dbReference type="Proteomes" id="UP000823936"/>
    </source>
</evidence>
<dbReference type="PANTHER" id="PTHR38429:SF1">
    <property type="entry name" value="SEPTATION PROTEIN SPOVG-RELATED"/>
    <property type="match status" value="1"/>
</dbReference>
<sequence>MEITDMKITKVEDKCLRAFVSVTFDNELAVHNIRIVEVDGKLLLSMPNKKSSSGEYKDYVHPINKEFRARLTEQIVSAYNSQA</sequence>
<evidence type="ECO:0000313" key="4">
    <source>
        <dbReference type="EMBL" id="HIV99478.1"/>
    </source>
</evidence>
<dbReference type="GO" id="GO:0000917">
    <property type="term" value="P:division septum assembly"/>
    <property type="evidence" value="ECO:0007669"/>
    <property type="project" value="UniProtKB-KW"/>
</dbReference>
<dbReference type="Proteomes" id="UP000823936">
    <property type="component" value="Unassembled WGS sequence"/>
</dbReference>
<gene>
    <name evidence="4" type="ORF">IAB12_06870</name>
</gene>
<evidence type="ECO:0000256" key="1">
    <source>
        <dbReference type="ARBA" id="ARBA00022618"/>
    </source>
</evidence>
<dbReference type="PANTHER" id="PTHR38429">
    <property type="entry name" value="SEPTATION PROTEIN SPOVG-RELATED"/>
    <property type="match status" value="1"/>
</dbReference>
<reference evidence="4" key="1">
    <citation type="journal article" date="2021" name="PeerJ">
        <title>Extensive microbial diversity within the chicken gut microbiome revealed by metagenomics and culture.</title>
        <authorList>
            <person name="Gilroy R."/>
            <person name="Ravi A."/>
            <person name="Getino M."/>
            <person name="Pursley I."/>
            <person name="Horton D.L."/>
            <person name="Alikhan N.F."/>
            <person name="Baker D."/>
            <person name="Gharbi K."/>
            <person name="Hall N."/>
            <person name="Watson M."/>
            <person name="Adriaenssens E.M."/>
            <person name="Foster-Nyarko E."/>
            <person name="Jarju S."/>
            <person name="Secka A."/>
            <person name="Antonio M."/>
            <person name="Oren A."/>
            <person name="Chaudhuri R.R."/>
            <person name="La Ragione R."/>
            <person name="Hildebrand F."/>
            <person name="Pallen M.J."/>
        </authorList>
    </citation>
    <scope>NUCLEOTIDE SEQUENCE</scope>
    <source>
        <strain evidence="4">Gambia11-129</strain>
    </source>
</reference>
<keyword evidence="2" id="KW-0717">Septation</keyword>
<dbReference type="Gene3D" id="3.30.1120.40">
    <property type="entry name" value="Stage V sporulation protein G"/>
    <property type="match status" value="1"/>
</dbReference>
<keyword evidence="3" id="KW-0131">Cell cycle</keyword>
<dbReference type="GO" id="GO:0030435">
    <property type="term" value="P:sporulation resulting in formation of a cellular spore"/>
    <property type="evidence" value="ECO:0007669"/>
    <property type="project" value="InterPro"/>
</dbReference>
<accession>A0A9D1TNM4</accession>
<evidence type="ECO:0000256" key="3">
    <source>
        <dbReference type="ARBA" id="ARBA00023306"/>
    </source>
</evidence>
<keyword evidence="1" id="KW-0132">Cell division</keyword>
<comment type="caution">
    <text evidence="4">The sequence shown here is derived from an EMBL/GenBank/DDBJ whole genome shotgun (WGS) entry which is preliminary data.</text>
</comment>
<dbReference type="SUPFAM" id="SSF160537">
    <property type="entry name" value="SpoVG-like"/>
    <property type="match status" value="1"/>
</dbReference>
<dbReference type="InterPro" id="IPR007170">
    <property type="entry name" value="SpoVG"/>
</dbReference>
<protein>
    <submittedName>
        <fullName evidence="4">SpoVG family protein</fullName>
    </submittedName>
</protein>
<dbReference type="Pfam" id="PF04026">
    <property type="entry name" value="SpoVG"/>
    <property type="match status" value="1"/>
</dbReference>